<name>A0A1G7IYS0_9BACT</name>
<dbReference type="InterPro" id="IPR023214">
    <property type="entry name" value="HAD_sf"/>
</dbReference>
<dbReference type="PANTHER" id="PTHR46969:SF1">
    <property type="entry name" value="BIFUNCTIONAL PROTEIN HLDE"/>
    <property type="match status" value="1"/>
</dbReference>
<dbReference type="EMBL" id="FNAN01000009">
    <property type="protein sequence ID" value="SDF17704.1"/>
    <property type="molecule type" value="Genomic_DNA"/>
</dbReference>
<dbReference type="PANTHER" id="PTHR46969">
    <property type="entry name" value="BIFUNCTIONAL PROTEIN HLDE"/>
    <property type="match status" value="1"/>
</dbReference>
<dbReference type="InterPro" id="IPR036412">
    <property type="entry name" value="HAD-like_sf"/>
</dbReference>
<dbReference type="RefSeq" id="WP_090151936.1">
    <property type="nucleotide sequence ID" value="NZ_FNAN01000009.1"/>
</dbReference>
<dbReference type="Proteomes" id="UP000198748">
    <property type="component" value="Unassembled WGS sequence"/>
</dbReference>
<evidence type="ECO:0000259" key="3">
    <source>
        <dbReference type="Pfam" id="PF00294"/>
    </source>
</evidence>
<keyword evidence="1" id="KW-0808">Transferase</keyword>
<evidence type="ECO:0000256" key="1">
    <source>
        <dbReference type="ARBA" id="ARBA00022679"/>
    </source>
</evidence>
<dbReference type="InterPro" id="IPR002173">
    <property type="entry name" value="Carboh/pur_kinase_PfkB_CS"/>
</dbReference>
<dbReference type="OrthoDB" id="9797743at2"/>
<dbReference type="GO" id="GO:0005829">
    <property type="term" value="C:cytosol"/>
    <property type="evidence" value="ECO:0007669"/>
    <property type="project" value="TreeGrafter"/>
</dbReference>
<dbReference type="Pfam" id="PF00294">
    <property type="entry name" value="PfkB"/>
    <property type="match status" value="1"/>
</dbReference>
<dbReference type="Gene3D" id="3.40.50.1000">
    <property type="entry name" value="HAD superfamily/HAD-like"/>
    <property type="match status" value="1"/>
</dbReference>
<feature type="domain" description="Carbohydrate kinase PfkB" evidence="3">
    <location>
        <begin position="49"/>
        <end position="317"/>
    </location>
</feature>
<dbReference type="GO" id="GO:0033786">
    <property type="term" value="F:heptose-1-phosphate adenylyltransferase activity"/>
    <property type="evidence" value="ECO:0007669"/>
    <property type="project" value="TreeGrafter"/>
</dbReference>
<dbReference type="CDD" id="cd01427">
    <property type="entry name" value="HAD_like"/>
    <property type="match status" value="1"/>
</dbReference>
<organism evidence="4 5">
    <name type="scientific">Dyadobacter soli</name>
    <dbReference type="NCBI Taxonomy" id="659014"/>
    <lineage>
        <taxon>Bacteria</taxon>
        <taxon>Pseudomonadati</taxon>
        <taxon>Bacteroidota</taxon>
        <taxon>Cytophagia</taxon>
        <taxon>Cytophagales</taxon>
        <taxon>Spirosomataceae</taxon>
        <taxon>Dyadobacter</taxon>
    </lineage>
</organism>
<proteinExistence type="predicted"/>
<dbReference type="STRING" id="659014.SAMN04487996_109133"/>
<dbReference type="InterPro" id="IPR029056">
    <property type="entry name" value="Ribokinase-like"/>
</dbReference>
<protein>
    <submittedName>
        <fullName evidence="4">RfaE bifunctional protein, domain I</fullName>
    </submittedName>
</protein>
<dbReference type="PROSITE" id="PS00584">
    <property type="entry name" value="PFKB_KINASES_2"/>
    <property type="match status" value="1"/>
</dbReference>
<keyword evidence="2" id="KW-0418">Kinase</keyword>
<dbReference type="GO" id="GO:0033785">
    <property type="term" value="F:heptose 7-phosphate kinase activity"/>
    <property type="evidence" value="ECO:0007669"/>
    <property type="project" value="TreeGrafter"/>
</dbReference>
<keyword evidence="5" id="KW-1185">Reference proteome</keyword>
<dbReference type="SFLD" id="SFLDS00003">
    <property type="entry name" value="Haloacid_Dehalogenase"/>
    <property type="match status" value="1"/>
</dbReference>
<dbReference type="SUPFAM" id="SSF53613">
    <property type="entry name" value="Ribokinase-like"/>
    <property type="match status" value="1"/>
</dbReference>
<dbReference type="Pfam" id="PF00702">
    <property type="entry name" value="Hydrolase"/>
    <property type="match status" value="1"/>
</dbReference>
<dbReference type="SUPFAM" id="SSF56784">
    <property type="entry name" value="HAD-like"/>
    <property type="match status" value="1"/>
</dbReference>
<evidence type="ECO:0000256" key="2">
    <source>
        <dbReference type="ARBA" id="ARBA00022777"/>
    </source>
</evidence>
<dbReference type="InterPro" id="IPR011611">
    <property type="entry name" value="PfkB_dom"/>
</dbReference>
<dbReference type="AlphaFoldDB" id="A0A1G7IYS0"/>
<accession>A0A1G7IYS0</accession>
<dbReference type="SFLD" id="SFLDG01129">
    <property type="entry name" value="C1.5:_HAD__Beta-PGM__Phosphata"/>
    <property type="match status" value="1"/>
</dbReference>
<dbReference type="Gene3D" id="3.40.1190.20">
    <property type="match status" value="1"/>
</dbReference>
<sequence length="646" mass="71783">MDHSRINQILEKISAVRVAVYGDFCLDSYWIMDDRTSEVSIETGLQALAVARHYYTPGGAGNVVANLAALKPAGIRVIGAVGDDMQGRELTAQLQQLGADTSAFIVQKENFNTYSYLKRLVDGQEEPRIDFGVYNERSIETDRQLVAALEKALQECDALIFNQQVTGSITNASFIDDVNALFKKYPDKIVMLDSRHFNDSFRNTYLKCNDREIASLNGLEVTPDENVPVSDVKGYGAAIFERYRKPVFVTCGERGIIAFDEAGYHEVPGIQLKGKLDTVGAGDTAISAITLCLAAGLSPAEAALFGNFAAAVTVQKLFTTGTATGEEIAVVAKDPDYIYNADLAENEWPGTRRVATYYPETEFEICVPEILDKLGHIRYAVFDHDGTISSLRQGWEEIMEPVMMKSILGEQYDTIDAGTFHKVQAECKAFIHKTTGIQTIYQMEGLVNLVREFGFVPEDQILDKFQYKEIYNDGLMEMVNKRMEKLAKGELGQEDYTLKGAVEFLKQLKERGVTMYLASGTDADDVRNEAEMLGYADLFDGGIYGALRDYTKFSKKMVIEKIIRDNNLQGKELAVFGDGPDEIREGRRAGGISVGITSNEVQRFGHNPAKRPRLVRAGAQLLIPDFSQHKKLISLLFQESENYAEA</sequence>
<reference evidence="5" key="1">
    <citation type="submission" date="2016-10" db="EMBL/GenBank/DDBJ databases">
        <authorList>
            <person name="Varghese N."/>
            <person name="Submissions S."/>
        </authorList>
    </citation>
    <scope>NUCLEOTIDE SEQUENCE [LARGE SCALE GENOMIC DNA]</scope>
    <source>
        <strain evidence="5">DSM 25329</strain>
    </source>
</reference>
<evidence type="ECO:0000313" key="4">
    <source>
        <dbReference type="EMBL" id="SDF17704.1"/>
    </source>
</evidence>
<evidence type="ECO:0000313" key="5">
    <source>
        <dbReference type="Proteomes" id="UP000198748"/>
    </source>
</evidence>
<gene>
    <name evidence="4" type="ORF">SAMN04487996_109133</name>
</gene>